<proteinExistence type="predicted"/>
<evidence type="ECO:0000313" key="3">
    <source>
        <dbReference type="EMBL" id="RUP49324.1"/>
    </source>
</evidence>
<feature type="region of interest" description="Disordered" evidence="1">
    <location>
        <begin position="1"/>
        <end position="63"/>
    </location>
</feature>
<feature type="region of interest" description="Disordered" evidence="1">
    <location>
        <begin position="504"/>
        <end position="526"/>
    </location>
</feature>
<dbReference type="OrthoDB" id="10260794at2759"/>
<dbReference type="Pfam" id="PF04046">
    <property type="entry name" value="PSP"/>
    <property type="match status" value="1"/>
</dbReference>
<evidence type="ECO:0000256" key="1">
    <source>
        <dbReference type="SAM" id="MobiDB-lite"/>
    </source>
</evidence>
<feature type="region of interest" description="Disordered" evidence="1">
    <location>
        <begin position="108"/>
        <end position="172"/>
    </location>
</feature>
<organism evidence="3 4">
    <name type="scientific">Jimgerdemannia flammicorona</name>
    <dbReference type="NCBI Taxonomy" id="994334"/>
    <lineage>
        <taxon>Eukaryota</taxon>
        <taxon>Fungi</taxon>
        <taxon>Fungi incertae sedis</taxon>
        <taxon>Mucoromycota</taxon>
        <taxon>Mucoromycotina</taxon>
        <taxon>Endogonomycetes</taxon>
        <taxon>Endogonales</taxon>
        <taxon>Endogonaceae</taxon>
        <taxon>Jimgerdemannia</taxon>
    </lineage>
</organism>
<feature type="compositionally biased region" description="Basic and acidic residues" evidence="1">
    <location>
        <begin position="629"/>
        <end position="645"/>
    </location>
</feature>
<dbReference type="PANTHER" id="PTHR12785">
    <property type="entry name" value="SPLICING FACTOR 3B"/>
    <property type="match status" value="1"/>
</dbReference>
<dbReference type="Pfam" id="PF04037">
    <property type="entry name" value="DUF382"/>
    <property type="match status" value="1"/>
</dbReference>
<feature type="compositionally biased region" description="Acidic residues" evidence="1">
    <location>
        <begin position="54"/>
        <end position="63"/>
    </location>
</feature>
<keyword evidence="4" id="KW-1185">Reference proteome</keyword>
<feature type="region of interest" description="Disordered" evidence="1">
    <location>
        <begin position="621"/>
        <end position="645"/>
    </location>
</feature>
<accession>A0A433DET6</accession>
<dbReference type="PANTHER" id="PTHR12785:SF6">
    <property type="entry name" value="SPLICING FACTOR 3B SUBUNIT 2"/>
    <property type="match status" value="1"/>
</dbReference>
<dbReference type="InterPro" id="IPR052584">
    <property type="entry name" value="U2_snRNP_Complex_Component"/>
</dbReference>
<comment type="caution">
    <text evidence="3">The sequence shown here is derived from an EMBL/GenBank/DDBJ whole genome shotgun (WGS) entry which is preliminary data.</text>
</comment>
<feature type="domain" description="PSP proline-rich" evidence="2">
    <location>
        <begin position="326"/>
        <end position="379"/>
    </location>
</feature>
<dbReference type="InterPro" id="IPR006568">
    <property type="entry name" value="PSP_pro-rich"/>
</dbReference>
<gene>
    <name evidence="3" type="ORF">BC936DRAFT_142791</name>
</gene>
<reference evidence="3 4" key="1">
    <citation type="journal article" date="2018" name="New Phytol.">
        <title>Phylogenomics of Endogonaceae and evolution of mycorrhizas within Mucoromycota.</title>
        <authorList>
            <person name="Chang Y."/>
            <person name="Desiro A."/>
            <person name="Na H."/>
            <person name="Sandor L."/>
            <person name="Lipzen A."/>
            <person name="Clum A."/>
            <person name="Barry K."/>
            <person name="Grigoriev I.V."/>
            <person name="Martin F.M."/>
            <person name="Stajich J.E."/>
            <person name="Smith M.E."/>
            <person name="Bonito G."/>
            <person name="Spatafora J.W."/>
        </authorList>
    </citation>
    <scope>NUCLEOTIDE SEQUENCE [LARGE SCALE GENOMIC DNA]</scope>
    <source>
        <strain evidence="3 4">GMNB39</strain>
    </source>
</reference>
<dbReference type="GO" id="GO:0005634">
    <property type="term" value="C:nucleus"/>
    <property type="evidence" value="ECO:0007669"/>
    <property type="project" value="InterPro"/>
</dbReference>
<protein>
    <recommendedName>
        <fullName evidence="2">PSP proline-rich domain-containing protein</fullName>
    </recommendedName>
</protein>
<evidence type="ECO:0000313" key="4">
    <source>
        <dbReference type="Proteomes" id="UP000268093"/>
    </source>
</evidence>
<dbReference type="AlphaFoldDB" id="A0A433DET6"/>
<feature type="compositionally biased region" description="Acidic residues" evidence="1">
    <location>
        <begin position="452"/>
        <end position="475"/>
    </location>
</feature>
<evidence type="ECO:0000259" key="2">
    <source>
        <dbReference type="SMART" id="SM00581"/>
    </source>
</evidence>
<dbReference type="Proteomes" id="UP000268093">
    <property type="component" value="Unassembled WGS sequence"/>
</dbReference>
<sequence length="645" mass="71531">MAAEDPTDQDHQVVNGHPTSDLPTSADPKKNNDAKLKKRRKKKKVASKQPDNESATDTDADLANDVEIEYVTQAPELDFFASAMDTTEGEVPANTATLKEFEKIFKHFQIAPPENGEETKPSDSAKKTEAAKPEDAVAAAKKALDSDSDANSDSDDGKKKEPGMSKKKLRKQNRLSVAELKQLVKKPEVVEWVDVTAADPKLLVSLKAYRNTVPVPKHWAQKRKYLQGKRGIEKPPWDLPAIPESPTPRTEFIKDTGIMQMREAVKEKEDAAKLKTKTRERLQPKMGKLDIDYQKLHDAFFRYQTRPRLTIHGELYYEGKEFETKLKEKKPGSLSDDLKGALGMPPLAPPPWLINMQYHGPPPSYPNLKIPGLNAPIPEGAQWGYHPGGWGRPPVDEYNRPLYGDVFGMMGQDVVPPEVAAALKIFSHLLPQSCATITQIIQPIERKLWGELESEEEESESEEESEEESEGEPMVEDAALKEGLVTPSGIASVASTVPSGLETPDFIELRKDPRARADDADETPRQLYTVIPEVQRNITGLMGSQHGYDLSSAKGGPSGAAGTKRKIVGEGVEISLDASELEGLDEETLRRKFEEQQMQGVEGATAGVKEDFSDMVAEHANKQAKKRKKVEEVKKEGKKGKEFKF</sequence>
<feature type="compositionally biased region" description="Basic residues" evidence="1">
    <location>
        <begin position="36"/>
        <end position="46"/>
    </location>
</feature>
<dbReference type="EMBL" id="RBNI01002404">
    <property type="protein sequence ID" value="RUP49324.1"/>
    <property type="molecule type" value="Genomic_DNA"/>
</dbReference>
<feature type="compositionally biased region" description="Basic and acidic residues" evidence="1">
    <location>
        <begin position="507"/>
        <end position="524"/>
    </location>
</feature>
<dbReference type="InterPro" id="IPR007180">
    <property type="entry name" value="DUF382"/>
</dbReference>
<feature type="compositionally biased region" description="Basic and acidic residues" evidence="1">
    <location>
        <begin position="117"/>
        <end position="135"/>
    </location>
</feature>
<dbReference type="SMART" id="SM00581">
    <property type="entry name" value="PSP"/>
    <property type="match status" value="1"/>
</dbReference>
<feature type="compositionally biased region" description="Basic and acidic residues" evidence="1">
    <location>
        <begin position="155"/>
        <end position="164"/>
    </location>
</feature>
<feature type="region of interest" description="Disordered" evidence="1">
    <location>
        <begin position="451"/>
        <end position="475"/>
    </location>
</feature>
<name>A0A433DET6_9FUNG</name>